<gene>
    <name evidence="1" type="primary">Nfu_g_1_010378</name>
</gene>
<proteinExistence type="predicted"/>
<feature type="non-terminal residue" evidence="1">
    <location>
        <position position="85"/>
    </location>
</feature>
<evidence type="ECO:0000313" key="1">
    <source>
        <dbReference type="EMBL" id="SBR97794.1"/>
    </source>
</evidence>
<protein>
    <submittedName>
        <fullName evidence="1">Uncharacterized protein</fullName>
    </submittedName>
</protein>
<reference evidence="1" key="1">
    <citation type="submission" date="2016-05" db="EMBL/GenBank/DDBJ databases">
        <authorList>
            <person name="Lavstsen T."/>
            <person name="Jespersen J.S."/>
        </authorList>
    </citation>
    <scope>NUCLEOTIDE SEQUENCE</scope>
    <source>
        <tissue evidence="1">Brain</tissue>
    </source>
</reference>
<organism evidence="1">
    <name type="scientific">Nothobranchius pienaari</name>
    <dbReference type="NCBI Taxonomy" id="704102"/>
    <lineage>
        <taxon>Eukaryota</taxon>
        <taxon>Metazoa</taxon>
        <taxon>Chordata</taxon>
        <taxon>Craniata</taxon>
        <taxon>Vertebrata</taxon>
        <taxon>Euteleostomi</taxon>
        <taxon>Actinopterygii</taxon>
        <taxon>Neopterygii</taxon>
        <taxon>Teleostei</taxon>
        <taxon>Neoteleostei</taxon>
        <taxon>Acanthomorphata</taxon>
        <taxon>Ovalentaria</taxon>
        <taxon>Atherinomorphae</taxon>
        <taxon>Cyprinodontiformes</taxon>
        <taxon>Nothobranchiidae</taxon>
        <taxon>Nothobranchius</taxon>
    </lineage>
</organism>
<sequence>MVNGLFLYSSFLGFCDPQGASLHIHTQSHDGDELWSHSYPGAHSGEACHTLALLVPLEGEVTCPRTQLQHSLVGPRTEPATFQLL</sequence>
<reference evidence="1" key="2">
    <citation type="submission" date="2016-06" db="EMBL/GenBank/DDBJ databases">
        <title>The genome of a short-lived fish provides insights into sex chromosome evolution and the genetic control of aging.</title>
        <authorList>
            <person name="Reichwald K."/>
            <person name="Felder M."/>
            <person name="Petzold A."/>
            <person name="Koch P."/>
            <person name="Groth M."/>
            <person name="Platzer M."/>
        </authorList>
    </citation>
    <scope>NUCLEOTIDE SEQUENCE</scope>
    <source>
        <tissue evidence="1">Brain</tissue>
    </source>
</reference>
<accession>A0A1A8QXP5</accession>
<dbReference type="EMBL" id="HAEG01014511">
    <property type="protein sequence ID" value="SBR97794.1"/>
    <property type="molecule type" value="Transcribed_RNA"/>
</dbReference>
<dbReference type="AlphaFoldDB" id="A0A1A8QXP5"/>
<name>A0A1A8QXP5_9TELE</name>